<dbReference type="InterPro" id="IPR056003">
    <property type="entry name" value="CT398_CC_hairpin"/>
</dbReference>
<dbReference type="Proteomes" id="UP000179769">
    <property type="component" value="Unassembled WGS sequence"/>
</dbReference>
<dbReference type="PANTHER" id="PTHR39082">
    <property type="entry name" value="PHOSPHOLIPASE C-BETA-2-RELATED"/>
    <property type="match status" value="1"/>
</dbReference>
<evidence type="ECO:0000313" key="4">
    <source>
        <dbReference type="EMBL" id="OHV28334.1"/>
    </source>
</evidence>
<reference evidence="5" key="1">
    <citation type="submission" date="2016-07" db="EMBL/GenBank/DDBJ databases">
        <title>Frankia sp. NRRL B-16219 Genome sequencing.</title>
        <authorList>
            <person name="Ghodhbane-Gtari F."/>
            <person name="Swanson E."/>
            <person name="Gueddou A."/>
            <person name="Louati M."/>
            <person name="Nouioui I."/>
            <person name="Hezbri K."/>
            <person name="Abebe-Akele F."/>
            <person name="Simpson S."/>
            <person name="Morris K."/>
            <person name="Thomas K."/>
            <person name="Gtari M."/>
            <person name="Tisa L.S."/>
        </authorList>
    </citation>
    <scope>NUCLEOTIDE SEQUENCE [LARGE SCALE GENOMIC DNA]</scope>
    <source>
        <strain evidence="5">NRRL B-16219</strain>
    </source>
</reference>
<proteinExistence type="predicted"/>
<feature type="domain" description="C4-type zinc ribbon" evidence="2">
    <location>
        <begin position="205"/>
        <end position="239"/>
    </location>
</feature>
<protein>
    <submittedName>
        <fullName evidence="4">Uncharacterized protein</fullName>
    </submittedName>
</protein>
<dbReference type="Pfam" id="PF02591">
    <property type="entry name" value="Zn_ribbon_9"/>
    <property type="match status" value="1"/>
</dbReference>
<dbReference type="RefSeq" id="WP_071063773.1">
    <property type="nucleotide sequence ID" value="NZ_MAXA01000213.1"/>
</dbReference>
<evidence type="ECO:0000259" key="3">
    <source>
        <dbReference type="Pfam" id="PF24481"/>
    </source>
</evidence>
<evidence type="ECO:0000313" key="5">
    <source>
        <dbReference type="Proteomes" id="UP000179769"/>
    </source>
</evidence>
<sequence length="247" mass="27354">MKADPATQLRLLDLQALDTALDRLAVRRRGLPELATIAERSEALDRLDSDIVRVRTEITDIGRAQQKLENEIELVRGRADRDRARLESGQVANPRELENLQAELASLARRQGVLEDEALERMEAVDALESRLAGLVAEQERVAAERRAAEERRDEQFGEIDTEAAKRRAERDALAPALPEPLVVLYERVRSSSAGVGAAVLVRRRCQGCHLELSGGDLRAVAAAPADEVVRCEECRRILVRTAESGL</sequence>
<evidence type="ECO:0000256" key="1">
    <source>
        <dbReference type="SAM" id="Coils"/>
    </source>
</evidence>
<dbReference type="AlphaFoldDB" id="A0A1S1Q811"/>
<gene>
    <name evidence="4" type="ORF">BBK14_04120</name>
</gene>
<keyword evidence="1" id="KW-0175">Coiled coil</keyword>
<evidence type="ECO:0000259" key="2">
    <source>
        <dbReference type="Pfam" id="PF02591"/>
    </source>
</evidence>
<dbReference type="Pfam" id="PF24481">
    <property type="entry name" value="CT398_CC"/>
    <property type="match status" value="1"/>
</dbReference>
<dbReference type="InterPro" id="IPR052376">
    <property type="entry name" value="Oxidative_Scav/Glycosyltrans"/>
</dbReference>
<dbReference type="InterPro" id="IPR003743">
    <property type="entry name" value="Zf-RING_7"/>
</dbReference>
<name>A0A1S1Q811_9ACTN</name>
<dbReference type="PANTHER" id="PTHR39082:SF1">
    <property type="entry name" value="SCAVENGER RECEPTOR CLASS A MEMBER 3"/>
    <property type="match status" value="1"/>
</dbReference>
<organism evidence="4 5">
    <name type="scientific">Parafrankia soli</name>
    <dbReference type="NCBI Taxonomy" id="2599596"/>
    <lineage>
        <taxon>Bacteria</taxon>
        <taxon>Bacillati</taxon>
        <taxon>Actinomycetota</taxon>
        <taxon>Actinomycetes</taxon>
        <taxon>Frankiales</taxon>
        <taxon>Frankiaceae</taxon>
        <taxon>Parafrankia</taxon>
    </lineage>
</organism>
<feature type="coiled-coil region" evidence="1">
    <location>
        <begin position="97"/>
        <end position="152"/>
    </location>
</feature>
<dbReference type="EMBL" id="MAXA01000213">
    <property type="protein sequence ID" value="OHV28334.1"/>
    <property type="molecule type" value="Genomic_DNA"/>
</dbReference>
<feature type="domain" description="CT398-like coiled coil hairpin" evidence="3">
    <location>
        <begin position="14"/>
        <end position="193"/>
    </location>
</feature>
<comment type="caution">
    <text evidence="4">The sequence shown here is derived from an EMBL/GenBank/DDBJ whole genome shotgun (WGS) entry which is preliminary data.</text>
</comment>
<keyword evidence="5" id="KW-1185">Reference proteome</keyword>
<accession>A0A1S1Q811</accession>
<dbReference type="OrthoDB" id="9784388at2"/>
<dbReference type="Gene3D" id="1.10.287.1490">
    <property type="match status" value="1"/>
</dbReference>